<keyword evidence="3" id="KW-1185">Reference proteome</keyword>
<reference evidence="2 3" key="1">
    <citation type="submission" date="2018-12" db="EMBL/GenBank/DDBJ databases">
        <authorList>
            <person name="Feng G."/>
            <person name="Zhu H."/>
        </authorList>
    </citation>
    <scope>NUCLEOTIDE SEQUENCE [LARGE SCALE GENOMIC DNA]</scope>
    <source>
        <strain evidence="2 3">LMG 26000</strain>
    </source>
</reference>
<evidence type="ECO:0000313" key="3">
    <source>
        <dbReference type="Proteomes" id="UP000270291"/>
    </source>
</evidence>
<feature type="region of interest" description="Disordered" evidence="1">
    <location>
        <begin position="95"/>
        <end position="117"/>
    </location>
</feature>
<dbReference type="OrthoDB" id="887153at2"/>
<dbReference type="Proteomes" id="UP000270291">
    <property type="component" value="Unassembled WGS sequence"/>
</dbReference>
<sequence length="117" mass="12946">MTALYLRLQQLRAELETSESSAGFGPTVLFAIRRELLRHLLQVPYPTLQAGPTALLRRFESVIRNLQAAATFPASSRERQLSEARQALDVLTEFDKRTPPLAAAAPTTATTPRGQRS</sequence>
<dbReference type="AlphaFoldDB" id="A0A3R9MFH7"/>
<comment type="caution">
    <text evidence="2">The sequence shown here is derived from an EMBL/GenBank/DDBJ whole genome shotgun (WGS) entry which is preliminary data.</text>
</comment>
<feature type="compositionally biased region" description="Low complexity" evidence="1">
    <location>
        <begin position="99"/>
        <end position="117"/>
    </location>
</feature>
<proteinExistence type="predicted"/>
<protein>
    <submittedName>
        <fullName evidence="2">Uncharacterized protein</fullName>
    </submittedName>
</protein>
<evidence type="ECO:0000313" key="2">
    <source>
        <dbReference type="EMBL" id="RSK44685.1"/>
    </source>
</evidence>
<evidence type="ECO:0000256" key="1">
    <source>
        <dbReference type="SAM" id="MobiDB-lite"/>
    </source>
</evidence>
<name>A0A3R9MFH7_9BACT</name>
<organism evidence="2 3">
    <name type="scientific">Hymenobacter perfusus</name>
    <dbReference type="NCBI Taxonomy" id="1236770"/>
    <lineage>
        <taxon>Bacteria</taxon>
        <taxon>Pseudomonadati</taxon>
        <taxon>Bacteroidota</taxon>
        <taxon>Cytophagia</taxon>
        <taxon>Cytophagales</taxon>
        <taxon>Hymenobacteraceae</taxon>
        <taxon>Hymenobacter</taxon>
    </lineage>
</organism>
<dbReference type="RefSeq" id="WP_125436837.1">
    <property type="nucleotide sequence ID" value="NZ_RWIU01000002.1"/>
</dbReference>
<gene>
    <name evidence="2" type="ORF">EI293_09245</name>
</gene>
<dbReference type="EMBL" id="RWIU01000002">
    <property type="protein sequence ID" value="RSK44685.1"/>
    <property type="molecule type" value="Genomic_DNA"/>
</dbReference>
<accession>A0A3R9MFH7</accession>